<dbReference type="OrthoDB" id="424610at2759"/>
<evidence type="ECO:0000256" key="2">
    <source>
        <dbReference type="ARBA" id="ARBA00022801"/>
    </source>
</evidence>
<feature type="chain" id="PRO_5032904137" description="Phospholipase/carboxylesterase/thioesterase domain-containing protein" evidence="3">
    <location>
        <begin position="29"/>
        <end position="406"/>
    </location>
</feature>
<dbReference type="InterPro" id="IPR050955">
    <property type="entry name" value="Plant_Biomass_Hydrol_Est"/>
</dbReference>
<feature type="signal peptide" evidence="3">
    <location>
        <begin position="1"/>
        <end position="28"/>
    </location>
</feature>
<dbReference type="EMBL" id="BNJQ01000022">
    <property type="protein sequence ID" value="GHP08733.1"/>
    <property type="molecule type" value="Genomic_DNA"/>
</dbReference>
<accession>A0A830HPQ9</accession>
<name>A0A830HPQ9_9CHLO</name>
<dbReference type="InterPro" id="IPR003140">
    <property type="entry name" value="PLipase/COase/thioEstase"/>
</dbReference>
<keyword evidence="2" id="KW-0378">Hydrolase</keyword>
<dbReference type="PANTHER" id="PTHR43037">
    <property type="entry name" value="UNNAMED PRODUCT-RELATED"/>
    <property type="match status" value="1"/>
</dbReference>
<protein>
    <recommendedName>
        <fullName evidence="4">Phospholipase/carboxylesterase/thioesterase domain-containing protein</fullName>
    </recommendedName>
</protein>
<gene>
    <name evidence="5" type="ORF">PPROV_000747000</name>
</gene>
<evidence type="ECO:0000313" key="6">
    <source>
        <dbReference type="Proteomes" id="UP000660262"/>
    </source>
</evidence>
<dbReference type="Proteomes" id="UP000660262">
    <property type="component" value="Unassembled WGS sequence"/>
</dbReference>
<organism evidence="5 6">
    <name type="scientific">Pycnococcus provasolii</name>
    <dbReference type="NCBI Taxonomy" id="41880"/>
    <lineage>
        <taxon>Eukaryota</taxon>
        <taxon>Viridiplantae</taxon>
        <taxon>Chlorophyta</taxon>
        <taxon>Pseudoscourfieldiophyceae</taxon>
        <taxon>Pseudoscourfieldiales</taxon>
        <taxon>Pycnococcaceae</taxon>
        <taxon>Pycnococcus</taxon>
    </lineage>
</organism>
<sequence>MPRYLGATWWCTLALLALLLACDDDVLAYDVVQMQVDGSANTIEVYTPTENVAAKVPVVIALHGLCMTGQWMVSPLGFDLIRFVDSYGFALVAPDAPTRNAPQPCVECGNPFYGGPSCLAFAAFPSCCARTTSGPGGDLNSSVAYLMTVRDELLSKVDIIDASRIFLFGFSNGGFMSYRLLCEFPHAFAGAMTLAASGPNVTNAEYCPTVQKQREGGWTPKVRIVHVHGEVDDVIKYNGGPFNGYPHIPAARDVAEFWAEYNDKANSSSPPSTAQTLDLLRPFTAITGPVTAPFPLTNEWFGSTTALASVQAERAASYLNLTDLAYRGGPLLRAYTSASNSQQPAQAFLRGILRHENETTVTHWSDDDGGEGFVELWVVRGQGHNLFQLLSPEKLMRAMWSRLILR</sequence>
<evidence type="ECO:0000256" key="1">
    <source>
        <dbReference type="ARBA" id="ARBA00022729"/>
    </source>
</evidence>
<dbReference type="AlphaFoldDB" id="A0A830HPQ9"/>
<evidence type="ECO:0000313" key="5">
    <source>
        <dbReference type="EMBL" id="GHP08733.1"/>
    </source>
</evidence>
<keyword evidence="6" id="KW-1185">Reference proteome</keyword>
<feature type="domain" description="Phospholipase/carboxylesterase/thioesterase" evidence="4">
    <location>
        <begin position="149"/>
        <end position="238"/>
    </location>
</feature>
<reference evidence="5" key="1">
    <citation type="submission" date="2020-10" db="EMBL/GenBank/DDBJ databases">
        <title>Unveiling of a novel bifunctional photoreceptor, Dualchrome1, isolated from a cosmopolitan green alga.</title>
        <authorList>
            <person name="Suzuki S."/>
            <person name="Kawachi M."/>
        </authorList>
    </citation>
    <scope>NUCLEOTIDE SEQUENCE</scope>
    <source>
        <strain evidence="5">NIES 2893</strain>
    </source>
</reference>
<dbReference type="InterPro" id="IPR029058">
    <property type="entry name" value="AB_hydrolase_fold"/>
</dbReference>
<dbReference type="SUPFAM" id="SSF53474">
    <property type="entry name" value="alpha/beta-Hydrolases"/>
    <property type="match status" value="1"/>
</dbReference>
<dbReference type="Pfam" id="PF02230">
    <property type="entry name" value="Abhydrolase_2"/>
    <property type="match status" value="1"/>
</dbReference>
<dbReference type="Gene3D" id="3.40.50.1820">
    <property type="entry name" value="alpha/beta hydrolase"/>
    <property type="match status" value="1"/>
</dbReference>
<dbReference type="GO" id="GO:0016787">
    <property type="term" value="F:hydrolase activity"/>
    <property type="evidence" value="ECO:0007669"/>
    <property type="project" value="UniProtKB-KW"/>
</dbReference>
<evidence type="ECO:0000256" key="3">
    <source>
        <dbReference type="SAM" id="SignalP"/>
    </source>
</evidence>
<keyword evidence="1 3" id="KW-0732">Signal</keyword>
<evidence type="ECO:0000259" key="4">
    <source>
        <dbReference type="Pfam" id="PF02230"/>
    </source>
</evidence>
<proteinExistence type="predicted"/>
<comment type="caution">
    <text evidence="5">The sequence shown here is derived from an EMBL/GenBank/DDBJ whole genome shotgun (WGS) entry which is preliminary data.</text>
</comment>
<dbReference type="PANTHER" id="PTHR43037:SF5">
    <property type="entry name" value="FERULOYL ESTERASE"/>
    <property type="match status" value="1"/>
</dbReference>
<dbReference type="PROSITE" id="PS51257">
    <property type="entry name" value="PROKAR_LIPOPROTEIN"/>
    <property type="match status" value="1"/>
</dbReference>